<feature type="region of interest" description="Disordered" evidence="1">
    <location>
        <begin position="94"/>
        <end position="136"/>
    </location>
</feature>
<gene>
    <name evidence="3" type="ORF">V6x_01600</name>
</gene>
<dbReference type="PROSITE" id="PS51257">
    <property type="entry name" value="PROKAR_LIPOPROTEIN"/>
    <property type="match status" value="1"/>
</dbReference>
<dbReference type="Proteomes" id="UP000320722">
    <property type="component" value="Chromosome"/>
</dbReference>
<keyword evidence="2" id="KW-0732">Signal</keyword>
<name>A0A517W5F9_9PLAN</name>
<evidence type="ECO:0000313" key="3">
    <source>
        <dbReference type="EMBL" id="QDU00487.1"/>
    </source>
</evidence>
<feature type="signal peptide" evidence="2">
    <location>
        <begin position="1"/>
        <end position="22"/>
    </location>
</feature>
<proteinExistence type="predicted"/>
<sequence precursor="true">MYVKKTRYIFANLMTVAFLLTGCSGESGDTPPLGEVTGKITLDGKPLTDASVTFEPKSGAPSLGKTDETGSYVLAYSQDHLGAIPGQHMVRISKFGEPGSPNDTEDQVPDKFNKNSQLTAEVKEGENTLNFDLETK</sequence>
<organism evidence="3 4">
    <name type="scientific">Gimesia chilikensis</name>
    <dbReference type="NCBI Taxonomy" id="2605989"/>
    <lineage>
        <taxon>Bacteria</taxon>
        <taxon>Pseudomonadati</taxon>
        <taxon>Planctomycetota</taxon>
        <taxon>Planctomycetia</taxon>
        <taxon>Planctomycetales</taxon>
        <taxon>Planctomycetaceae</taxon>
        <taxon>Gimesia</taxon>
    </lineage>
</organism>
<feature type="chain" id="PRO_5021700775" description="Carboxypeptidase regulatory-like domain-containing protein" evidence="2">
    <location>
        <begin position="23"/>
        <end position="136"/>
    </location>
</feature>
<accession>A0A517W5F9</accession>
<dbReference type="AlphaFoldDB" id="A0A517W5F9"/>
<evidence type="ECO:0000256" key="2">
    <source>
        <dbReference type="SAM" id="SignalP"/>
    </source>
</evidence>
<protein>
    <recommendedName>
        <fullName evidence="5">Carboxypeptidase regulatory-like domain-containing protein</fullName>
    </recommendedName>
</protein>
<evidence type="ECO:0000256" key="1">
    <source>
        <dbReference type="SAM" id="MobiDB-lite"/>
    </source>
</evidence>
<dbReference type="EMBL" id="CP036347">
    <property type="protein sequence ID" value="QDU00487.1"/>
    <property type="molecule type" value="Genomic_DNA"/>
</dbReference>
<evidence type="ECO:0000313" key="4">
    <source>
        <dbReference type="Proteomes" id="UP000320722"/>
    </source>
</evidence>
<evidence type="ECO:0008006" key="5">
    <source>
        <dbReference type="Google" id="ProtNLM"/>
    </source>
</evidence>
<reference evidence="3 4" key="1">
    <citation type="submission" date="2019-02" db="EMBL/GenBank/DDBJ databases">
        <title>Deep-cultivation of Planctomycetes and their phenomic and genomic characterization uncovers novel biology.</title>
        <authorList>
            <person name="Wiegand S."/>
            <person name="Jogler M."/>
            <person name="Boedeker C."/>
            <person name="Pinto D."/>
            <person name="Vollmers J."/>
            <person name="Rivas-Marin E."/>
            <person name="Kohn T."/>
            <person name="Peeters S.H."/>
            <person name="Heuer A."/>
            <person name="Rast P."/>
            <person name="Oberbeckmann S."/>
            <person name="Bunk B."/>
            <person name="Jeske O."/>
            <person name="Meyerdierks A."/>
            <person name="Storesund J.E."/>
            <person name="Kallscheuer N."/>
            <person name="Luecker S."/>
            <person name="Lage O.M."/>
            <person name="Pohl T."/>
            <person name="Merkel B.J."/>
            <person name="Hornburger P."/>
            <person name="Mueller R.-W."/>
            <person name="Bruemmer F."/>
            <person name="Labrenz M."/>
            <person name="Spormann A.M."/>
            <person name="Op den Camp H."/>
            <person name="Overmann J."/>
            <person name="Amann R."/>
            <person name="Jetten M.S.M."/>
            <person name="Mascher T."/>
            <person name="Medema M.H."/>
            <person name="Devos D.P."/>
            <person name="Kaster A.-K."/>
            <person name="Ovreas L."/>
            <person name="Rohde M."/>
            <person name="Galperin M.Y."/>
            <person name="Jogler C."/>
        </authorList>
    </citation>
    <scope>NUCLEOTIDE SEQUENCE [LARGE SCALE GENOMIC DNA]</scope>
    <source>
        <strain evidence="3 4">V6</strain>
    </source>
</reference>
<dbReference type="RefSeq" id="WP_145035605.1">
    <property type="nucleotide sequence ID" value="NZ_CP036347.1"/>
</dbReference>